<proteinExistence type="predicted"/>
<keyword evidence="3" id="KW-1185">Reference proteome</keyword>
<keyword evidence="1" id="KW-0175">Coiled coil</keyword>
<comment type="caution">
    <text evidence="2">The sequence shown here is derived from an EMBL/GenBank/DDBJ whole genome shotgun (WGS) entry which is preliminary data.</text>
</comment>
<gene>
    <name evidence="2" type="ORF">GMARGA_LOCUS35046</name>
</gene>
<evidence type="ECO:0000313" key="2">
    <source>
        <dbReference type="EMBL" id="CAG8840726.1"/>
    </source>
</evidence>
<protein>
    <submittedName>
        <fullName evidence="2">29272_t:CDS:1</fullName>
    </submittedName>
</protein>
<reference evidence="2 3" key="1">
    <citation type="submission" date="2021-06" db="EMBL/GenBank/DDBJ databases">
        <authorList>
            <person name="Kallberg Y."/>
            <person name="Tangrot J."/>
            <person name="Rosling A."/>
        </authorList>
    </citation>
    <scope>NUCLEOTIDE SEQUENCE [LARGE SCALE GENOMIC DNA]</scope>
    <source>
        <strain evidence="2 3">120-4 pot B 10/14</strain>
    </source>
</reference>
<dbReference type="Proteomes" id="UP000789901">
    <property type="component" value="Unassembled WGS sequence"/>
</dbReference>
<feature type="coiled-coil region" evidence="1">
    <location>
        <begin position="29"/>
        <end position="151"/>
    </location>
</feature>
<organism evidence="2 3">
    <name type="scientific">Gigaspora margarita</name>
    <dbReference type="NCBI Taxonomy" id="4874"/>
    <lineage>
        <taxon>Eukaryota</taxon>
        <taxon>Fungi</taxon>
        <taxon>Fungi incertae sedis</taxon>
        <taxon>Mucoromycota</taxon>
        <taxon>Glomeromycotina</taxon>
        <taxon>Glomeromycetes</taxon>
        <taxon>Diversisporales</taxon>
        <taxon>Gigasporaceae</taxon>
        <taxon>Gigaspora</taxon>
    </lineage>
</organism>
<dbReference type="EMBL" id="CAJVQB010063524">
    <property type="protein sequence ID" value="CAG8840726.1"/>
    <property type="molecule type" value="Genomic_DNA"/>
</dbReference>
<evidence type="ECO:0000313" key="3">
    <source>
        <dbReference type="Proteomes" id="UP000789901"/>
    </source>
</evidence>
<feature type="non-terminal residue" evidence="2">
    <location>
        <position position="1"/>
    </location>
</feature>
<accession>A0ABN7WUD3</accession>
<evidence type="ECO:0000256" key="1">
    <source>
        <dbReference type="SAM" id="Coils"/>
    </source>
</evidence>
<name>A0ABN7WUD3_GIGMA</name>
<sequence>YYFISEIFDPEAGQEFSSYSSCDLPPSYEQTLRLRIQELEQELRERKNKILTLTEEKNYFERLSNHLQDEKQTLTIEKECFKNEKDRLEDSLRNMEQLWRLERDPKVDSKYKNDLEIQEKQLSIKDRELELEERKVRLERKKLEIMKLKKEL</sequence>
<feature type="non-terminal residue" evidence="2">
    <location>
        <position position="152"/>
    </location>
</feature>